<dbReference type="RefSeq" id="WP_379321781.1">
    <property type="nucleotide sequence ID" value="NZ_JBHTLM010000029.1"/>
</dbReference>
<protein>
    <submittedName>
        <fullName evidence="2">Uncharacterized protein</fullName>
    </submittedName>
</protein>
<dbReference type="Proteomes" id="UP001597262">
    <property type="component" value="Unassembled WGS sequence"/>
</dbReference>
<sequence>MEKRNKVALAVSLIIISLTTAITACDHTPWLQTRTQITEVPNHLPYQAMKNSTDSRVTEKKDTNSGSISLINRVTQTGYSAYTGSFTTVPE</sequence>
<evidence type="ECO:0000256" key="1">
    <source>
        <dbReference type="SAM" id="SignalP"/>
    </source>
</evidence>
<gene>
    <name evidence="2" type="ORF">ACFQ3W_24095</name>
</gene>
<name>A0ABW3S4Q7_9BACL</name>
<comment type="caution">
    <text evidence="2">The sequence shown here is derived from an EMBL/GenBank/DDBJ whole genome shotgun (WGS) entry which is preliminary data.</text>
</comment>
<proteinExistence type="predicted"/>
<evidence type="ECO:0000313" key="3">
    <source>
        <dbReference type="Proteomes" id="UP001597262"/>
    </source>
</evidence>
<evidence type="ECO:0000313" key="2">
    <source>
        <dbReference type="EMBL" id="MFD1179356.1"/>
    </source>
</evidence>
<accession>A0ABW3S4Q7</accession>
<dbReference type="PROSITE" id="PS51257">
    <property type="entry name" value="PROKAR_LIPOPROTEIN"/>
    <property type="match status" value="1"/>
</dbReference>
<organism evidence="2 3">
    <name type="scientific">Paenibacillus puldeungensis</name>
    <dbReference type="NCBI Taxonomy" id="696536"/>
    <lineage>
        <taxon>Bacteria</taxon>
        <taxon>Bacillati</taxon>
        <taxon>Bacillota</taxon>
        <taxon>Bacilli</taxon>
        <taxon>Bacillales</taxon>
        <taxon>Paenibacillaceae</taxon>
        <taxon>Paenibacillus</taxon>
    </lineage>
</organism>
<keyword evidence="3" id="KW-1185">Reference proteome</keyword>
<keyword evidence="1" id="KW-0732">Signal</keyword>
<dbReference type="EMBL" id="JBHTLM010000029">
    <property type="protein sequence ID" value="MFD1179356.1"/>
    <property type="molecule type" value="Genomic_DNA"/>
</dbReference>
<feature type="chain" id="PRO_5046558244" evidence="1">
    <location>
        <begin position="25"/>
        <end position="91"/>
    </location>
</feature>
<feature type="signal peptide" evidence="1">
    <location>
        <begin position="1"/>
        <end position="24"/>
    </location>
</feature>
<reference evidence="3" key="1">
    <citation type="journal article" date="2019" name="Int. J. Syst. Evol. Microbiol.">
        <title>The Global Catalogue of Microorganisms (GCM) 10K type strain sequencing project: providing services to taxonomists for standard genome sequencing and annotation.</title>
        <authorList>
            <consortium name="The Broad Institute Genomics Platform"/>
            <consortium name="The Broad Institute Genome Sequencing Center for Infectious Disease"/>
            <person name="Wu L."/>
            <person name="Ma J."/>
        </authorList>
    </citation>
    <scope>NUCLEOTIDE SEQUENCE [LARGE SCALE GENOMIC DNA]</scope>
    <source>
        <strain evidence="3">CCUG 59189</strain>
    </source>
</reference>